<evidence type="ECO:0000313" key="2">
    <source>
        <dbReference type="EMBL" id="HIS77159.1"/>
    </source>
</evidence>
<evidence type="ECO:0000313" key="3">
    <source>
        <dbReference type="Proteomes" id="UP000824002"/>
    </source>
</evidence>
<dbReference type="Proteomes" id="UP000824002">
    <property type="component" value="Unassembled WGS sequence"/>
</dbReference>
<dbReference type="AlphaFoldDB" id="A0A9D1FP71"/>
<reference evidence="2" key="2">
    <citation type="journal article" date="2021" name="PeerJ">
        <title>Extensive microbial diversity within the chicken gut microbiome revealed by metagenomics and culture.</title>
        <authorList>
            <person name="Gilroy R."/>
            <person name="Ravi A."/>
            <person name="Getino M."/>
            <person name="Pursley I."/>
            <person name="Horton D.L."/>
            <person name="Alikhan N.F."/>
            <person name="Baker D."/>
            <person name="Gharbi K."/>
            <person name="Hall N."/>
            <person name="Watson M."/>
            <person name="Adriaenssens E.M."/>
            <person name="Foster-Nyarko E."/>
            <person name="Jarju S."/>
            <person name="Secka A."/>
            <person name="Antonio M."/>
            <person name="Oren A."/>
            <person name="Chaudhuri R.R."/>
            <person name="La Ragione R."/>
            <person name="Hildebrand F."/>
            <person name="Pallen M.J."/>
        </authorList>
    </citation>
    <scope>NUCLEOTIDE SEQUENCE</scope>
    <source>
        <strain evidence="2">CHK199-13235</strain>
    </source>
</reference>
<protein>
    <submittedName>
        <fullName evidence="2">Stp1/IreP family PP2C-type Ser/Thr phosphatase</fullName>
    </submittedName>
</protein>
<name>A0A9D1FP71_9FIRM</name>
<dbReference type="SMART" id="SM00331">
    <property type="entry name" value="PP2C_SIG"/>
    <property type="match status" value="1"/>
</dbReference>
<dbReference type="PANTHER" id="PTHR47992">
    <property type="entry name" value="PROTEIN PHOSPHATASE"/>
    <property type="match status" value="1"/>
</dbReference>
<proteinExistence type="predicted"/>
<dbReference type="InterPro" id="IPR036457">
    <property type="entry name" value="PPM-type-like_dom_sf"/>
</dbReference>
<dbReference type="GO" id="GO:0004722">
    <property type="term" value="F:protein serine/threonine phosphatase activity"/>
    <property type="evidence" value="ECO:0007669"/>
    <property type="project" value="InterPro"/>
</dbReference>
<dbReference type="InterPro" id="IPR001932">
    <property type="entry name" value="PPM-type_phosphatase-like_dom"/>
</dbReference>
<organism evidence="2 3">
    <name type="scientific">Candidatus Merdivicinus excrementipullorum</name>
    <dbReference type="NCBI Taxonomy" id="2840867"/>
    <lineage>
        <taxon>Bacteria</taxon>
        <taxon>Bacillati</taxon>
        <taxon>Bacillota</taxon>
        <taxon>Clostridia</taxon>
        <taxon>Eubacteriales</taxon>
        <taxon>Oscillospiraceae</taxon>
        <taxon>Oscillospiraceae incertae sedis</taxon>
        <taxon>Candidatus Merdivicinus</taxon>
    </lineage>
</organism>
<dbReference type="Gene3D" id="3.60.40.10">
    <property type="entry name" value="PPM-type phosphatase domain"/>
    <property type="match status" value="1"/>
</dbReference>
<evidence type="ECO:0000259" key="1">
    <source>
        <dbReference type="PROSITE" id="PS51746"/>
    </source>
</evidence>
<reference evidence="2" key="1">
    <citation type="submission" date="2020-10" db="EMBL/GenBank/DDBJ databases">
        <authorList>
            <person name="Gilroy R."/>
        </authorList>
    </citation>
    <scope>NUCLEOTIDE SEQUENCE</scope>
    <source>
        <strain evidence="2">CHK199-13235</strain>
    </source>
</reference>
<dbReference type="NCBIfam" id="NF033484">
    <property type="entry name" value="Stp1_PP2C_phos"/>
    <property type="match status" value="1"/>
</dbReference>
<dbReference type="InterPro" id="IPR015655">
    <property type="entry name" value="PP2C"/>
</dbReference>
<sequence>MKIVGKTDVGMVRDTNQDAFKILALGQGAGLALVCDGMGGAQGGDTASYIAKKVIAETIQEKYCDTMGSEAAKILVRESVLQANHAIYETARDDPELAGMGTTVVLALLYQNHAYVAHVGDSRLYRYRNHQLVQLTRDHSYIQEMVDRGELSPDQARVHPDRNFITRAVGVQWDVEIDLHVLELEPGDRLLLCTDGLSSTCTDEQIGEVLSQNPLEESAEILVRLANQGGGHDNITVVIVES</sequence>
<gene>
    <name evidence="2" type="ORF">IAB51_10210</name>
</gene>
<dbReference type="SUPFAM" id="SSF81606">
    <property type="entry name" value="PP2C-like"/>
    <property type="match status" value="1"/>
</dbReference>
<feature type="domain" description="PPM-type phosphatase" evidence="1">
    <location>
        <begin position="3"/>
        <end position="242"/>
    </location>
</feature>
<dbReference type="PROSITE" id="PS51746">
    <property type="entry name" value="PPM_2"/>
    <property type="match status" value="1"/>
</dbReference>
<dbReference type="CDD" id="cd00143">
    <property type="entry name" value="PP2Cc"/>
    <property type="match status" value="1"/>
</dbReference>
<dbReference type="Pfam" id="PF13672">
    <property type="entry name" value="PP2C_2"/>
    <property type="match status" value="1"/>
</dbReference>
<comment type="caution">
    <text evidence="2">The sequence shown here is derived from an EMBL/GenBank/DDBJ whole genome shotgun (WGS) entry which is preliminary data.</text>
</comment>
<accession>A0A9D1FP71</accession>
<dbReference type="EMBL" id="DVJP01000068">
    <property type="protein sequence ID" value="HIS77159.1"/>
    <property type="molecule type" value="Genomic_DNA"/>
</dbReference>
<dbReference type="SMART" id="SM00332">
    <property type="entry name" value="PP2Cc"/>
    <property type="match status" value="1"/>
</dbReference>